<reference evidence="1" key="1">
    <citation type="submission" date="2018-07" db="EMBL/GenBank/DDBJ databases">
        <title>Genome assembly of strain Ka43.</title>
        <authorList>
            <person name="Kukolya J."/>
            <person name="Nagy I."/>
            <person name="Horvath B."/>
            <person name="Toth A."/>
        </authorList>
    </citation>
    <scope>NUCLEOTIDE SEQUENCE</scope>
    <source>
        <strain evidence="1">KB43</strain>
    </source>
</reference>
<dbReference type="Proteomes" id="UP000652567">
    <property type="component" value="Unassembled WGS sequence"/>
</dbReference>
<gene>
    <name evidence="1" type="ORF">C4F51_04170</name>
</gene>
<dbReference type="AlphaFoldDB" id="A0A928V4B6"/>
<dbReference type="RefSeq" id="WP_193907404.1">
    <property type="nucleotide sequence ID" value="NZ_PRDL01000001.1"/>
</dbReference>
<dbReference type="InterPro" id="IPR027417">
    <property type="entry name" value="P-loop_NTPase"/>
</dbReference>
<proteinExistence type="predicted"/>
<sequence>MAMDFSAAYKTLVTSPHQVTLCARETTLSGLLEKIRDCFGEPALTDEQTLEVLAHCNGAMLESVPNLFDAGWMPYRYHAKTKTLSWCIPQGHPEESFHEQYIDRCRQQCLFNQIVSPQTLLAGLSGDYATHPPQPAGFIFHLSRCGSTLISGCLSEMNSTSVLSESPVLTGVLLDTFLSVSEKKKILLNLINHQGRLYAGRRQVIIKWNAWDIFLWPLIHSIYPQVPTVFLVRNPIEVLASHQRMAGRHMSGDTSMSCLGGVFLGMRESEVPLDFRIRVLSELMSRMLVVAGEKNVIVMDYAELGEEKIIEITRLFGLPLIAVERARLRQRMGFNSKAAGQVFKADGEQKRRLFDVGDAEKIQARLSPLYRQLLARTTNIEPEFDNA</sequence>
<name>A0A928V4B6_9GAMM</name>
<comment type="caution">
    <text evidence="1">The sequence shown here is derived from an EMBL/GenBank/DDBJ whole genome shotgun (WGS) entry which is preliminary data.</text>
</comment>
<evidence type="ECO:0000313" key="1">
    <source>
        <dbReference type="EMBL" id="MBE8716379.1"/>
    </source>
</evidence>
<protein>
    <submittedName>
        <fullName evidence="1">Sulfotransferase family protein</fullName>
    </submittedName>
</protein>
<organism evidence="1 2">
    <name type="scientific">Cellvibrio polysaccharolyticus</name>
    <dbReference type="NCBI Taxonomy" id="2082724"/>
    <lineage>
        <taxon>Bacteria</taxon>
        <taxon>Pseudomonadati</taxon>
        <taxon>Pseudomonadota</taxon>
        <taxon>Gammaproteobacteria</taxon>
        <taxon>Cellvibrionales</taxon>
        <taxon>Cellvibrionaceae</taxon>
        <taxon>Cellvibrio</taxon>
    </lineage>
</organism>
<dbReference type="Gene3D" id="3.40.50.300">
    <property type="entry name" value="P-loop containing nucleotide triphosphate hydrolases"/>
    <property type="match status" value="1"/>
</dbReference>
<dbReference type="SUPFAM" id="SSF52540">
    <property type="entry name" value="P-loop containing nucleoside triphosphate hydrolases"/>
    <property type="match status" value="1"/>
</dbReference>
<dbReference type="EMBL" id="PRDL01000001">
    <property type="protein sequence ID" value="MBE8716379.1"/>
    <property type="molecule type" value="Genomic_DNA"/>
</dbReference>
<accession>A0A928V4B6</accession>
<keyword evidence="2" id="KW-1185">Reference proteome</keyword>
<evidence type="ECO:0000313" key="2">
    <source>
        <dbReference type="Proteomes" id="UP000652567"/>
    </source>
</evidence>